<dbReference type="STRING" id="391735.Veis_1880"/>
<feature type="transmembrane region" description="Helical" evidence="7">
    <location>
        <begin position="160"/>
        <end position="183"/>
    </location>
</feature>
<feature type="domain" description="ABC transmembrane type-1" evidence="8">
    <location>
        <begin position="65"/>
        <end position="277"/>
    </location>
</feature>
<dbReference type="AlphaFoldDB" id="A1WJ26"/>
<evidence type="ECO:0000256" key="3">
    <source>
        <dbReference type="ARBA" id="ARBA00022475"/>
    </source>
</evidence>
<name>A1WJ26_VEREI</name>
<dbReference type="InterPro" id="IPR000515">
    <property type="entry name" value="MetI-like"/>
</dbReference>
<dbReference type="SUPFAM" id="SSF161098">
    <property type="entry name" value="MetI-like"/>
    <property type="match status" value="1"/>
</dbReference>
<dbReference type="PANTHER" id="PTHR43227">
    <property type="entry name" value="BLL4140 PROTEIN"/>
    <property type="match status" value="1"/>
</dbReference>
<keyword evidence="4 7" id="KW-0812">Transmembrane</keyword>
<keyword evidence="2 7" id="KW-0813">Transport</keyword>
<dbReference type="PROSITE" id="PS50928">
    <property type="entry name" value="ABC_TM1"/>
    <property type="match status" value="1"/>
</dbReference>
<dbReference type="Pfam" id="PF00528">
    <property type="entry name" value="BPD_transp_1"/>
    <property type="match status" value="1"/>
</dbReference>
<keyword evidence="10" id="KW-1185">Reference proteome</keyword>
<dbReference type="GeneID" id="76460481"/>
<dbReference type="RefSeq" id="WP_011809639.1">
    <property type="nucleotide sequence ID" value="NC_008786.1"/>
</dbReference>
<keyword evidence="6 7" id="KW-0472">Membrane</keyword>
<dbReference type="CDD" id="cd06261">
    <property type="entry name" value="TM_PBP2"/>
    <property type="match status" value="1"/>
</dbReference>
<comment type="subcellular location">
    <subcellularLocation>
        <location evidence="1 7">Cell membrane</location>
        <topology evidence="1 7">Multi-pass membrane protein</topology>
    </subcellularLocation>
</comment>
<gene>
    <name evidence="9" type="ordered locus">Veis_1880</name>
</gene>
<comment type="similarity">
    <text evidence="7">Belongs to the binding-protein-dependent transport system permease family.</text>
</comment>
<evidence type="ECO:0000256" key="4">
    <source>
        <dbReference type="ARBA" id="ARBA00022692"/>
    </source>
</evidence>
<evidence type="ECO:0000256" key="2">
    <source>
        <dbReference type="ARBA" id="ARBA00022448"/>
    </source>
</evidence>
<reference evidence="10" key="1">
    <citation type="submission" date="2006-12" db="EMBL/GenBank/DDBJ databases">
        <title>Complete sequence of chromosome 1 of Verminephrobacter eiseniae EF01-2.</title>
        <authorList>
            <person name="Copeland A."/>
            <person name="Lucas S."/>
            <person name="Lapidus A."/>
            <person name="Barry K."/>
            <person name="Detter J.C."/>
            <person name="Glavina del Rio T."/>
            <person name="Dalin E."/>
            <person name="Tice H."/>
            <person name="Pitluck S."/>
            <person name="Chertkov O."/>
            <person name="Brettin T."/>
            <person name="Bruce D."/>
            <person name="Han C."/>
            <person name="Tapia R."/>
            <person name="Gilna P."/>
            <person name="Schmutz J."/>
            <person name="Larimer F."/>
            <person name="Land M."/>
            <person name="Hauser L."/>
            <person name="Kyrpides N."/>
            <person name="Kim E."/>
            <person name="Stahl D."/>
            <person name="Richardson P."/>
        </authorList>
    </citation>
    <scope>NUCLEOTIDE SEQUENCE [LARGE SCALE GENOMIC DNA]</scope>
    <source>
        <strain evidence="10">EF01-2</strain>
    </source>
</reference>
<dbReference type="PANTHER" id="PTHR43227:SF11">
    <property type="entry name" value="BLL4140 PROTEIN"/>
    <property type="match status" value="1"/>
</dbReference>
<evidence type="ECO:0000259" key="8">
    <source>
        <dbReference type="PROSITE" id="PS50928"/>
    </source>
</evidence>
<evidence type="ECO:0000256" key="7">
    <source>
        <dbReference type="RuleBase" id="RU363032"/>
    </source>
</evidence>
<evidence type="ECO:0000256" key="5">
    <source>
        <dbReference type="ARBA" id="ARBA00022989"/>
    </source>
</evidence>
<feature type="transmembrane region" description="Helical" evidence="7">
    <location>
        <begin position="204"/>
        <end position="221"/>
    </location>
</feature>
<dbReference type="InterPro" id="IPR050809">
    <property type="entry name" value="UgpAE/MalFG_permease"/>
</dbReference>
<dbReference type="InterPro" id="IPR035906">
    <property type="entry name" value="MetI-like_sf"/>
</dbReference>
<feature type="transmembrane region" description="Helical" evidence="7">
    <location>
        <begin position="102"/>
        <end position="123"/>
    </location>
</feature>
<evidence type="ECO:0000256" key="1">
    <source>
        <dbReference type="ARBA" id="ARBA00004651"/>
    </source>
</evidence>
<dbReference type="Gene3D" id="1.10.3720.10">
    <property type="entry name" value="MetI-like"/>
    <property type="match status" value="1"/>
</dbReference>
<dbReference type="OrthoDB" id="8578268at2"/>
<keyword evidence="3" id="KW-1003">Cell membrane</keyword>
<feature type="transmembrane region" description="Helical" evidence="7">
    <location>
        <begin position="256"/>
        <end position="278"/>
    </location>
</feature>
<dbReference type="KEGG" id="vei:Veis_1880"/>
<dbReference type="EMBL" id="CP000542">
    <property type="protein sequence ID" value="ABM57633.1"/>
    <property type="molecule type" value="Genomic_DNA"/>
</dbReference>
<dbReference type="GO" id="GO:0005886">
    <property type="term" value="C:plasma membrane"/>
    <property type="evidence" value="ECO:0007669"/>
    <property type="project" value="UniProtKB-SubCell"/>
</dbReference>
<organism evidence="9 10">
    <name type="scientific">Verminephrobacter eiseniae (strain EF01-2)</name>
    <dbReference type="NCBI Taxonomy" id="391735"/>
    <lineage>
        <taxon>Bacteria</taxon>
        <taxon>Pseudomonadati</taxon>
        <taxon>Pseudomonadota</taxon>
        <taxon>Betaproteobacteria</taxon>
        <taxon>Burkholderiales</taxon>
        <taxon>Comamonadaceae</taxon>
        <taxon>Verminephrobacter</taxon>
    </lineage>
</organism>
<feature type="transmembrane region" description="Helical" evidence="7">
    <location>
        <begin position="69"/>
        <end position="90"/>
    </location>
</feature>
<dbReference type="HOGENOM" id="CLU_016047_0_3_4"/>
<dbReference type="Proteomes" id="UP000000374">
    <property type="component" value="Chromosome"/>
</dbReference>
<dbReference type="eggNOG" id="COG1175">
    <property type="taxonomic scope" value="Bacteria"/>
</dbReference>
<evidence type="ECO:0000256" key="6">
    <source>
        <dbReference type="ARBA" id="ARBA00023136"/>
    </source>
</evidence>
<evidence type="ECO:0000313" key="9">
    <source>
        <dbReference type="EMBL" id="ABM57633.1"/>
    </source>
</evidence>
<keyword evidence="5 7" id="KW-1133">Transmembrane helix</keyword>
<sequence length="286" mass="31096">MSSKATIYSFLCAGLALTLALIVAPAIHAVGLSFYAMDSFVGSARWVGLDNYAAVLREAQFWRALCNGALYALASIALQVALGIACALVLNEKFFGRNLVRGLSILPYLLPTVVVILTFKWMVDGSIGIVTRMVAALGWPAIQWFESPGAAMASTVLVSVWMWTPFVSTCFLAALQTVPPALYEAARVDGTNAVQRFWHITLPMLRPILTVVVLLRAIWMFNKFDVIWLLTRGGPVGATENLALLSYRHAFGLFDIGGGAAIATISFLILSAAVLVYFRIFPLEDE</sequence>
<evidence type="ECO:0000313" key="10">
    <source>
        <dbReference type="Proteomes" id="UP000000374"/>
    </source>
</evidence>
<proteinExistence type="inferred from homology"/>
<protein>
    <submittedName>
        <fullName evidence="9">Binding-protein-dependent transport systems inner membrane component</fullName>
    </submittedName>
</protein>
<accession>A1WJ26</accession>
<dbReference type="GO" id="GO:0055085">
    <property type="term" value="P:transmembrane transport"/>
    <property type="evidence" value="ECO:0007669"/>
    <property type="project" value="InterPro"/>
</dbReference>